<keyword evidence="1" id="KW-1133">Transmembrane helix</keyword>
<comment type="caution">
    <text evidence="2">The sequence shown here is derived from an EMBL/GenBank/DDBJ whole genome shotgun (WGS) entry which is preliminary data.</text>
</comment>
<proteinExistence type="predicted"/>
<dbReference type="EMBL" id="SJPV01000006">
    <property type="protein sequence ID" value="TWU36213.1"/>
    <property type="molecule type" value="Genomic_DNA"/>
</dbReference>
<accession>A0A5C6DG04</accession>
<protein>
    <submittedName>
        <fullName evidence="2">Uncharacterized protein</fullName>
    </submittedName>
</protein>
<keyword evidence="3" id="KW-1185">Reference proteome</keyword>
<gene>
    <name evidence="2" type="ORF">Poly41_39680</name>
</gene>
<keyword evidence="1" id="KW-0812">Transmembrane</keyword>
<sequence>MDVDLVPACLCFSVVLTYILQLWTGIAIAGWPTEKSLVYRSKKPGPYWFIMAFQTLVLIGVPVLLAFAD</sequence>
<dbReference type="Proteomes" id="UP000319143">
    <property type="component" value="Unassembled WGS sequence"/>
</dbReference>
<dbReference type="AlphaFoldDB" id="A0A5C6DG04"/>
<feature type="transmembrane region" description="Helical" evidence="1">
    <location>
        <begin position="12"/>
        <end position="33"/>
    </location>
</feature>
<name>A0A5C6DG04_9BACT</name>
<evidence type="ECO:0000256" key="1">
    <source>
        <dbReference type="SAM" id="Phobius"/>
    </source>
</evidence>
<reference evidence="2 3" key="1">
    <citation type="submission" date="2019-02" db="EMBL/GenBank/DDBJ databases">
        <title>Deep-cultivation of Planctomycetes and their phenomic and genomic characterization uncovers novel biology.</title>
        <authorList>
            <person name="Wiegand S."/>
            <person name="Jogler M."/>
            <person name="Boedeker C."/>
            <person name="Pinto D."/>
            <person name="Vollmers J."/>
            <person name="Rivas-Marin E."/>
            <person name="Kohn T."/>
            <person name="Peeters S.H."/>
            <person name="Heuer A."/>
            <person name="Rast P."/>
            <person name="Oberbeckmann S."/>
            <person name="Bunk B."/>
            <person name="Jeske O."/>
            <person name="Meyerdierks A."/>
            <person name="Storesund J.E."/>
            <person name="Kallscheuer N."/>
            <person name="Luecker S."/>
            <person name="Lage O.M."/>
            <person name="Pohl T."/>
            <person name="Merkel B.J."/>
            <person name="Hornburger P."/>
            <person name="Mueller R.-W."/>
            <person name="Bruemmer F."/>
            <person name="Labrenz M."/>
            <person name="Spormann A.M."/>
            <person name="Op Den Camp H."/>
            <person name="Overmann J."/>
            <person name="Amann R."/>
            <person name="Jetten M.S.M."/>
            <person name="Mascher T."/>
            <person name="Medema M.H."/>
            <person name="Devos D.P."/>
            <person name="Kaster A.-K."/>
            <person name="Ovreas L."/>
            <person name="Rohde M."/>
            <person name="Galperin M.Y."/>
            <person name="Jogler C."/>
        </authorList>
    </citation>
    <scope>NUCLEOTIDE SEQUENCE [LARGE SCALE GENOMIC DNA]</scope>
    <source>
        <strain evidence="2 3">Poly41</strain>
    </source>
</reference>
<dbReference type="RefSeq" id="WP_146528227.1">
    <property type="nucleotide sequence ID" value="NZ_SJPV01000006.1"/>
</dbReference>
<evidence type="ECO:0000313" key="3">
    <source>
        <dbReference type="Proteomes" id="UP000319143"/>
    </source>
</evidence>
<organism evidence="2 3">
    <name type="scientific">Novipirellula artificiosorum</name>
    <dbReference type="NCBI Taxonomy" id="2528016"/>
    <lineage>
        <taxon>Bacteria</taxon>
        <taxon>Pseudomonadati</taxon>
        <taxon>Planctomycetota</taxon>
        <taxon>Planctomycetia</taxon>
        <taxon>Pirellulales</taxon>
        <taxon>Pirellulaceae</taxon>
        <taxon>Novipirellula</taxon>
    </lineage>
</organism>
<evidence type="ECO:0000313" key="2">
    <source>
        <dbReference type="EMBL" id="TWU36213.1"/>
    </source>
</evidence>
<dbReference type="OrthoDB" id="284891at2"/>
<feature type="transmembrane region" description="Helical" evidence="1">
    <location>
        <begin position="45"/>
        <end position="68"/>
    </location>
</feature>
<keyword evidence="1" id="KW-0472">Membrane</keyword>